<keyword evidence="1" id="KW-0472">Membrane</keyword>
<organism evidence="2 3">
    <name type="scientific">Allacma fusca</name>
    <dbReference type="NCBI Taxonomy" id="39272"/>
    <lineage>
        <taxon>Eukaryota</taxon>
        <taxon>Metazoa</taxon>
        <taxon>Ecdysozoa</taxon>
        <taxon>Arthropoda</taxon>
        <taxon>Hexapoda</taxon>
        <taxon>Collembola</taxon>
        <taxon>Symphypleona</taxon>
        <taxon>Sminthuridae</taxon>
        <taxon>Allacma</taxon>
    </lineage>
</organism>
<evidence type="ECO:0000313" key="2">
    <source>
        <dbReference type="EMBL" id="CAG7786547.1"/>
    </source>
</evidence>
<protein>
    <submittedName>
        <fullName evidence="2">Uncharacterized protein</fullName>
    </submittedName>
</protein>
<evidence type="ECO:0000313" key="3">
    <source>
        <dbReference type="Proteomes" id="UP000708208"/>
    </source>
</evidence>
<feature type="transmembrane region" description="Helical" evidence="1">
    <location>
        <begin position="305"/>
        <end position="324"/>
    </location>
</feature>
<dbReference type="EMBL" id="CAJVCH010319866">
    <property type="protein sequence ID" value="CAG7786547.1"/>
    <property type="molecule type" value="Genomic_DNA"/>
</dbReference>
<dbReference type="AlphaFoldDB" id="A0A8J2KDP6"/>
<keyword evidence="1" id="KW-0812">Transmembrane</keyword>
<name>A0A8J2KDP6_9HEXA</name>
<reference evidence="2" key="1">
    <citation type="submission" date="2021-06" db="EMBL/GenBank/DDBJ databases">
        <authorList>
            <person name="Hodson N. C."/>
            <person name="Mongue J. A."/>
            <person name="Jaron S. K."/>
        </authorList>
    </citation>
    <scope>NUCLEOTIDE SEQUENCE</scope>
</reference>
<proteinExistence type="predicted"/>
<keyword evidence="3" id="KW-1185">Reference proteome</keyword>
<accession>A0A8J2KDP6</accession>
<comment type="caution">
    <text evidence="2">The sequence shown here is derived from an EMBL/GenBank/DDBJ whole genome shotgun (WGS) entry which is preliminary data.</text>
</comment>
<keyword evidence="1" id="KW-1133">Transmembrane helix</keyword>
<dbReference type="Proteomes" id="UP000708208">
    <property type="component" value="Unassembled WGS sequence"/>
</dbReference>
<evidence type="ECO:0000256" key="1">
    <source>
        <dbReference type="SAM" id="Phobius"/>
    </source>
</evidence>
<gene>
    <name evidence="2" type="ORF">AFUS01_LOCUS25111</name>
</gene>
<sequence length="390" mass="44726">MQNFDVQVVLTEKLQECLLFIFQIKIHADYSKISNPYVLKDFMSRKERTPKFRENVPMFKAQNLHCNVMIALTGDILDTSPPWGYRPKRAAVSFSHTYISRFIKTTVGDARLIPIVLLILHCDLAKNFLFDKISKSVRSEYLNVRTFVLSPGKVENNLIFSGYYICWFYITCRVPFHCHGSDCVNIMMETFDLATNFGKRFAWKHDPFQEHFEKEAESMVGSPFRRKNPWILLKTIYHFLIEDFYCNCSILLLKTNSIIIGYSKNDWAGQPTPIFQTSGFHFITSDGVQASRLEMISLYTTPLELVVWIAVSLSTIFTAIALASDAPSLRQQRKGVASFLFSVFANLMEQGSFIATNPMNIFRSKYSVGWGCSEPKKSSCANSNVCLEMH</sequence>